<evidence type="ECO:0000256" key="3">
    <source>
        <dbReference type="ARBA" id="ARBA00004613"/>
    </source>
</evidence>
<keyword evidence="11" id="KW-1015">Disulfide bond</keyword>
<keyword evidence="12" id="KW-0325">Glycoprotein</keyword>
<keyword evidence="5" id="KW-0963">Cytoplasm</keyword>
<feature type="non-terminal residue" evidence="20">
    <location>
        <position position="314"/>
    </location>
</feature>
<protein>
    <recommendedName>
        <fullName evidence="13">CCN family member 3</fullName>
    </recommendedName>
    <alternativeName>
        <fullName evidence="14">Cellular communication network factor 3</fullName>
    </alternativeName>
    <alternativeName>
        <fullName evidence="15">Protein NOV homolog</fullName>
    </alternativeName>
</protein>
<dbReference type="GO" id="GO:0005737">
    <property type="term" value="C:cytoplasm"/>
    <property type="evidence" value="ECO:0007669"/>
    <property type="project" value="UniProtKB-SubCell"/>
</dbReference>
<dbReference type="InterPro" id="IPR036383">
    <property type="entry name" value="TSP1_rpt_sf"/>
</dbReference>
<dbReference type="GO" id="GO:0051239">
    <property type="term" value="P:regulation of multicellular organismal process"/>
    <property type="evidence" value="ECO:0007669"/>
    <property type="project" value="UniProtKB-ARBA"/>
</dbReference>
<dbReference type="GO" id="GO:0005178">
    <property type="term" value="F:integrin binding"/>
    <property type="evidence" value="ECO:0007669"/>
    <property type="project" value="TreeGrafter"/>
</dbReference>
<comment type="caution">
    <text evidence="16">Lacks conserved residue(s) required for the propagation of feature annotation.</text>
</comment>
<dbReference type="InterPro" id="IPR000884">
    <property type="entry name" value="TSP1_rpt"/>
</dbReference>
<name>V8NU55_OPHHA</name>
<evidence type="ECO:0000256" key="1">
    <source>
        <dbReference type="ARBA" id="ARBA00004496"/>
    </source>
</evidence>
<dbReference type="InterPro" id="IPR000867">
    <property type="entry name" value="IGFBP-like"/>
</dbReference>
<comment type="similarity">
    <text evidence="4">Belongs to the CCN family.</text>
</comment>
<comment type="subcellular location">
    <subcellularLocation>
        <location evidence="2">Cell junction</location>
        <location evidence="2">Gap junction</location>
    </subcellularLocation>
    <subcellularLocation>
        <location evidence="1">Cytoplasm</location>
    </subcellularLocation>
    <subcellularLocation>
        <location evidence="3">Secreted</location>
    </subcellularLocation>
</comment>
<evidence type="ECO:0000256" key="15">
    <source>
        <dbReference type="ARBA" id="ARBA00077787"/>
    </source>
</evidence>
<evidence type="ECO:0000256" key="12">
    <source>
        <dbReference type="ARBA" id="ARBA00023180"/>
    </source>
</evidence>
<dbReference type="PANTHER" id="PTHR11348">
    <property type="entry name" value="CONNECTIVE TISSUE GROWTH FACTOR-RELATED"/>
    <property type="match status" value="1"/>
</dbReference>
<feature type="domain" description="VWFC" evidence="18">
    <location>
        <begin position="72"/>
        <end position="125"/>
    </location>
</feature>
<evidence type="ECO:0000259" key="17">
    <source>
        <dbReference type="PROSITE" id="PS01225"/>
    </source>
</evidence>
<proteinExistence type="inferred from homology"/>
<dbReference type="Pfam" id="PF00219">
    <property type="entry name" value="IGFBP"/>
    <property type="match status" value="1"/>
</dbReference>
<evidence type="ECO:0000313" key="21">
    <source>
        <dbReference type="Proteomes" id="UP000018936"/>
    </source>
</evidence>
<comment type="caution">
    <text evidence="20">The sequence shown here is derived from an EMBL/GenBank/DDBJ whole genome shotgun (WGS) entry which is preliminary data.</text>
</comment>
<evidence type="ECO:0000256" key="14">
    <source>
        <dbReference type="ARBA" id="ARBA00042352"/>
    </source>
</evidence>
<dbReference type="SMART" id="SM00214">
    <property type="entry name" value="VWC"/>
    <property type="match status" value="1"/>
</dbReference>
<evidence type="ECO:0000256" key="9">
    <source>
        <dbReference type="ARBA" id="ARBA00022949"/>
    </source>
</evidence>
<dbReference type="InterPro" id="IPR009030">
    <property type="entry name" value="Growth_fac_rcpt_cys_sf"/>
</dbReference>
<dbReference type="FunFam" id="2.20.100.10:FF:000046">
    <property type="entry name" value="Cellular communication network factor 4"/>
    <property type="match status" value="1"/>
</dbReference>
<dbReference type="InterPro" id="IPR001007">
    <property type="entry name" value="VWF_dom"/>
</dbReference>
<evidence type="ECO:0000256" key="5">
    <source>
        <dbReference type="ARBA" id="ARBA00022490"/>
    </source>
</evidence>
<feature type="domain" description="IGFBP N-terminal" evidence="19">
    <location>
        <begin position="2"/>
        <end position="73"/>
    </location>
</feature>
<evidence type="ECO:0000256" key="7">
    <source>
        <dbReference type="ARBA" id="ARBA00022729"/>
    </source>
</evidence>
<evidence type="ECO:0000256" key="13">
    <source>
        <dbReference type="ARBA" id="ARBA00039944"/>
    </source>
</evidence>
<dbReference type="Pfam" id="PF00007">
    <property type="entry name" value="Cys_knot"/>
    <property type="match status" value="1"/>
</dbReference>
<dbReference type="SMART" id="SM00041">
    <property type="entry name" value="CT"/>
    <property type="match status" value="1"/>
</dbReference>
<keyword evidence="7" id="KW-0732">Signal</keyword>
<evidence type="ECO:0000313" key="20">
    <source>
        <dbReference type="EMBL" id="ETE65471.1"/>
    </source>
</evidence>
<dbReference type="PANTHER" id="PTHR11348:SF37">
    <property type="entry name" value="CONNECTIVE TISSUE GROWTH FACTOR"/>
    <property type="match status" value="1"/>
</dbReference>
<dbReference type="PROSITE" id="PS01208">
    <property type="entry name" value="VWFC_1"/>
    <property type="match status" value="1"/>
</dbReference>
<dbReference type="GO" id="GO:0005615">
    <property type="term" value="C:extracellular space"/>
    <property type="evidence" value="ECO:0007669"/>
    <property type="project" value="TreeGrafter"/>
</dbReference>
<dbReference type="InterPro" id="IPR012395">
    <property type="entry name" value="IGFBP_CNN"/>
</dbReference>
<dbReference type="SMART" id="SM00121">
    <property type="entry name" value="IB"/>
    <property type="match status" value="1"/>
</dbReference>
<keyword evidence="8" id="KW-0303">Gap junction</keyword>
<dbReference type="AlphaFoldDB" id="V8NU55"/>
<dbReference type="Pfam" id="PF19035">
    <property type="entry name" value="TSP1_CCN"/>
    <property type="match status" value="1"/>
</dbReference>
<dbReference type="SMART" id="SM00209">
    <property type="entry name" value="TSP1"/>
    <property type="match status" value="1"/>
</dbReference>
<evidence type="ECO:0000256" key="2">
    <source>
        <dbReference type="ARBA" id="ARBA00004610"/>
    </source>
</evidence>
<evidence type="ECO:0000259" key="18">
    <source>
        <dbReference type="PROSITE" id="PS50184"/>
    </source>
</evidence>
<gene>
    <name evidence="20" type="primary">CTGF</name>
    <name evidence="20" type="ORF">L345_08763</name>
</gene>
<evidence type="ECO:0000256" key="4">
    <source>
        <dbReference type="ARBA" id="ARBA00008125"/>
    </source>
</evidence>
<dbReference type="PROSITE" id="PS01185">
    <property type="entry name" value="CTCK_1"/>
    <property type="match status" value="1"/>
</dbReference>
<dbReference type="SUPFAM" id="SSF57184">
    <property type="entry name" value="Growth factor receptor domain"/>
    <property type="match status" value="1"/>
</dbReference>
<keyword evidence="21" id="KW-1185">Reference proteome</keyword>
<keyword evidence="9" id="KW-0965">Cell junction</keyword>
<evidence type="ECO:0000259" key="19">
    <source>
        <dbReference type="PROSITE" id="PS51323"/>
    </source>
</evidence>
<dbReference type="Gene3D" id="2.20.100.10">
    <property type="entry name" value="Thrombospondin type-1 (TSP1) repeat"/>
    <property type="match status" value="1"/>
</dbReference>
<keyword evidence="10" id="KW-0339">Growth factor</keyword>
<sequence length="314" mass="35432">VASQACSYPCQCPSQAPLCPLGNSLLLDGCGCCRVCSRQLGELCSRQDPCDHHKGLYCDFSQTQKDNGICLESFQPSCQLQCICMDGSVGCIPLCPDGARLPPPDCPFHHWVKVQNKCCEEWVCEGSRQKTPYEKVYRNRFAPKPELKLKSTLNDLQVNCLVQTTEWSVCSKTCGMGISTRVTNDNPQCQLEKESRLCLVRFCNVSLDWSIKKGKRCLRNPKSHEAINFEFTGCTSVHSYRPKFCGSCTDNRCCTPRITSTVEVQFQCPEGESFVRKMMFIKSCSCHFDCPAENDVFLVSYHQSMVEDHFKLKN</sequence>
<accession>V8NU55</accession>
<dbReference type="InterPro" id="IPR006208">
    <property type="entry name" value="Glyco_hormone_CN"/>
</dbReference>
<keyword evidence="6" id="KW-0964">Secreted</keyword>
<dbReference type="OrthoDB" id="365605at2759"/>
<dbReference type="GO" id="GO:0005921">
    <property type="term" value="C:gap junction"/>
    <property type="evidence" value="ECO:0007669"/>
    <property type="project" value="UniProtKB-SubCell"/>
</dbReference>
<evidence type="ECO:0000256" key="11">
    <source>
        <dbReference type="ARBA" id="ARBA00023157"/>
    </source>
</evidence>
<feature type="domain" description="CTCK" evidence="17">
    <location>
        <begin position="217"/>
        <end position="291"/>
    </location>
</feature>
<dbReference type="PROSITE" id="PS01225">
    <property type="entry name" value="CTCK_2"/>
    <property type="match status" value="1"/>
</dbReference>
<dbReference type="GO" id="GO:0008083">
    <property type="term" value="F:growth factor activity"/>
    <property type="evidence" value="ECO:0007669"/>
    <property type="project" value="UniProtKB-KW"/>
</dbReference>
<reference evidence="20 21" key="1">
    <citation type="journal article" date="2013" name="Proc. Natl. Acad. Sci. U.S.A.">
        <title>The king cobra genome reveals dynamic gene evolution and adaptation in the snake venom system.</title>
        <authorList>
            <person name="Vonk F.J."/>
            <person name="Casewell N.R."/>
            <person name="Henkel C.V."/>
            <person name="Heimberg A.M."/>
            <person name="Jansen H.J."/>
            <person name="McCleary R.J."/>
            <person name="Kerkkamp H.M."/>
            <person name="Vos R.A."/>
            <person name="Guerreiro I."/>
            <person name="Calvete J.J."/>
            <person name="Wuster W."/>
            <person name="Woods A.E."/>
            <person name="Logan J.M."/>
            <person name="Harrison R.A."/>
            <person name="Castoe T.A."/>
            <person name="de Koning A.P."/>
            <person name="Pollock D.D."/>
            <person name="Yandell M."/>
            <person name="Calderon D."/>
            <person name="Renjifo C."/>
            <person name="Currier R.B."/>
            <person name="Salgado D."/>
            <person name="Pla D."/>
            <person name="Sanz L."/>
            <person name="Hyder A.S."/>
            <person name="Ribeiro J.M."/>
            <person name="Arntzen J.W."/>
            <person name="van den Thillart G.E."/>
            <person name="Boetzer M."/>
            <person name="Pirovano W."/>
            <person name="Dirks R.P."/>
            <person name="Spaink H.P."/>
            <person name="Duboule D."/>
            <person name="McGlinn E."/>
            <person name="Kini R.M."/>
            <person name="Richardson M.K."/>
        </authorList>
    </citation>
    <scope>NUCLEOTIDE SEQUENCE</scope>
    <source>
        <tissue evidence="20">Blood</tissue>
    </source>
</reference>
<dbReference type="GO" id="GO:0031012">
    <property type="term" value="C:extracellular matrix"/>
    <property type="evidence" value="ECO:0007669"/>
    <property type="project" value="TreeGrafter"/>
</dbReference>
<dbReference type="InterPro" id="IPR006207">
    <property type="entry name" value="Cys_knot_C"/>
</dbReference>
<dbReference type="GO" id="GO:0008201">
    <property type="term" value="F:heparin binding"/>
    <property type="evidence" value="ECO:0007669"/>
    <property type="project" value="TreeGrafter"/>
</dbReference>
<dbReference type="PIRSF" id="PIRSF036495">
    <property type="entry name" value="IGFBP_rP_CNN"/>
    <property type="match status" value="1"/>
</dbReference>
<dbReference type="PROSITE" id="PS51323">
    <property type="entry name" value="IGFBP_N_2"/>
    <property type="match status" value="1"/>
</dbReference>
<evidence type="ECO:0000256" key="10">
    <source>
        <dbReference type="ARBA" id="ARBA00023030"/>
    </source>
</evidence>
<dbReference type="SUPFAM" id="SSF82895">
    <property type="entry name" value="TSP-1 type 1 repeat"/>
    <property type="match status" value="1"/>
</dbReference>
<dbReference type="GO" id="GO:0007155">
    <property type="term" value="P:cell adhesion"/>
    <property type="evidence" value="ECO:0007669"/>
    <property type="project" value="TreeGrafter"/>
</dbReference>
<organism evidence="20 21">
    <name type="scientific">Ophiophagus hannah</name>
    <name type="common">King cobra</name>
    <name type="synonym">Naja hannah</name>
    <dbReference type="NCBI Taxonomy" id="8665"/>
    <lineage>
        <taxon>Eukaryota</taxon>
        <taxon>Metazoa</taxon>
        <taxon>Chordata</taxon>
        <taxon>Craniata</taxon>
        <taxon>Vertebrata</taxon>
        <taxon>Euteleostomi</taxon>
        <taxon>Lepidosauria</taxon>
        <taxon>Squamata</taxon>
        <taxon>Bifurcata</taxon>
        <taxon>Unidentata</taxon>
        <taxon>Episquamata</taxon>
        <taxon>Toxicofera</taxon>
        <taxon>Serpentes</taxon>
        <taxon>Colubroidea</taxon>
        <taxon>Elapidae</taxon>
        <taxon>Elapinae</taxon>
        <taxon>Ophiophagus</taxon>
    </lineage>
</organism>
<evidence type="ECO:0000256" key="8">
    <source>
        <dbReference type="ARBA" id="ARBA00022868"/>
    </source>
</evidence>
<dbReference type="Proteomes" id="UP000018936">
    <property type="component" value="Unassembled WGS sequence"/>
</dbReference>
<dbReference type="InterPro" id="IPR050941">
    <property type="entry name" value="CCN"/>
</dbReference>
<evidence type="ECO:0000256" key="6">
    <source>
        <dbReference type="ARBA" id="ARBA00022525"/>
    </source>
</evidence>
<dbReference type="InterPro" id="IPR043973">
    <property type="entry name" value="TSP1_CCN"/>
</dbReference>
<dbReference type="GO" id="GO:0045597">
    <property type="term" value="P:positive regulation of cell differentiation"/>
    <property type="evidence" value="ECO:0007669"/>
    <property type="project" value="TreeGrafter"/>
</dbReference>
<feature type="non-terminal residue" evidence="20">
    <location>
        <position position="1"/>
    </location>
</feature>
<dbReference type="EMBL" id="AZIM01001878">
    <property type="protein sequence ID" value="ETE65471.1"/>
    <property type="molecule type" value="Genomic_DNA"/>
</dbReference>
<dbReference type="PROSITE" id="PS50184">
    <property type="entry name" value="VWFC_2"/>
    <property type="match status" value="1"/>
</dbReference>
<dbReference type="PROSITE" id="PS50092">
    <property type="entry name" value="TSP1"/>
    <property type="match status" value="1"/>
</dbReference>
<evidence type="ECO:0000256" key="16">
    <source>
        <dbReference type="PROSITE-ProRule" id="PRU00039"/>
    </source>
</evidence>